<dbReference type="RefSeq" id="WP_159428805.1">
    <property type="nucleotide sequence ID" value="NZ_CALUDV010000027.1"/>
</dbReference>
<dbReference type="EMBL" id="FOEN01000001">
    <property type="protein sequence ID" value="SEP60909.1"/>
    <property type="molecule type" value="Genomic_DNA"/>
</dbReference>
<dbReference type="SMART" id="SM00854">
    <property type="entry name" value="PGA_cap"/>
    <property type="match status" value="1"/>
</dbReference>
<dbReference type="Gene3D" id="3.60.21.10">
    <property type="match status" value="1"/>
</dbReference>
<protein>
    <submittedName>
        <fullName evidence="4">Poly-gamma-glutamate synthesis protein (Capsule biosynthesis protein)</fullName>
    </submittedName>
</protein>
<feature type="domain" description="Capsule synthesis protein CapA" evidence="3">
    <location>
        <begin position="57"/>
        <end position="299"/>
    </location>
</feature>
<feature type="chain" id="PRO_5038467009" evidence="2">
    <location>
        <begin position="28"/>
        <end position="384"/>
    </location>
</feature>
<dbReference type="OrthoDB" id="9810906at2"/>
<proteinExistence type="inferred from homology"/>
<evidence type="ECO:0000259" key="3">
    <source>
        <dbReference type="SMART" id="SM00854"/>
    </source>
</evidence>
<dbReference type="PROSITE" id="PS51257">
    <property type="entry name" value="PROKAR_LIPOPROTEIN"/>
    <property type="match status" value="1"/>
</dbReference>
<dbReference type="InterPro" id="IPR029052">
    <property type="entry name" value="Metallo-depent_PP-like"/>
</dbReference>
<gene>
    <name evidence="4" type="ORF">SAMN04488558_101183</name>
</gene>
<dbReference type="Pfam" id="PF09587">
    <property type="entry name" value="PGA_cap"/>
    <property type="match status" value="1"/>
</dbReference>
<accession>A0A1H8Z8W9</accession>
<sequence>MKKATTILKFIFLCGLAFLMTACQNQANRSNQDQENSQASEIVQESTTEAVPDRYVTVRSIGDILLHDYVYWDGATPDGSYNFDKMFTQVKPYLENADITTANMETIVAGSKLGVSSYPVFNAPEQIIDTLKNVGVDIVNNATNHTMDWGPEGALASIATLKEKGMPYVGSYESWDDYNTPRVLDVNGVKVGFLAYTYGLNGNYLPEDQTYLATLIDNELIRLEIERLKKFCDVSIVIFHIGEENDFYPSAWQEEVFNVAKEAGANFVIGGHPHVLQPGIIWNESQAGFYSHGNFLSGQVQLDQKVGSIWEYRFKIDSNNKVTIDQMRMMPTYNPGYPEFANYSVLPLADAADLGVVDVPAKFAELKDRIQTYNPEIEVVEYLD</sequence>
<dbReference type="InterPro" id="IPR052169">
    <property type="entry name" value="CW_Biosynth-Accessory"/>
</dbReference>
<evidence type="ECO:0000313" key="4">
    <source>
        <dbReference type="EMBL" id="SEP60909.1"/>
    </source>
</evidence>
<dbReference type="Proteomes" id="UP000198833">
    <property type="component" value="Unassembled WGS sequence"/>
</dbReference>
<dbReference type="CDD" id="cd07381">
    <property type="entry name" value="MPP_CapA"/>
    <property type="match status" value="1"/>
</dbReference>
<evidence type="ECO:0000256" key="2">
    <source>
        <dbReference type="SAM" id="SignalP"/>
    </source>
</evidence>
<dbReference type="PANTHER" id="PTHR33393:SF12">
    <property type="entry name" value="CAPSULE BIOSYNTHESIS PROTEIN CAPA"/>
    <property type="match status" value="1"/>
</dbReference>
<dbReference type="STRING" id="89093.SAMN04488558_101183"/>
<dbReference type="AlphaFoldDB" id="A0A1H8Z8W9"/>
<organism evidence="4 5">
    <name type="scientific">Ignavigranum ruoffiae</name>
    <dbReference type="NCBI Taxonomy" id="89093"/>
    <lineage>
        <taxon>Bacteria</taxon>
        <taxon>Bacillati</taxon>
        <taxon>Bacillota</taxon>
        <taxon>Bacilli</taxon>
        <taxon>Lactobacillales</taxon>
        <taxon>Aerococcaceae</taxon>
        <taxon>Ignavigranum</taxon>
    </lineage>
</organism>
<keyword evidence="5" id="KW-1185">Reference proteome</keyword>
<dbReference type="InterPro" id="IPR019079">
    <property type="entry name" value="Capsule_synth_CapA"/>
</dbReference>
<name>A0A1H8Z8W9_9LACT</name>
<evidence type="ECO:0000256" key="1">
    <source>
        <dbReference type="ARBA" id="ARBA00005662"/>
    </source>
</evidence>
<dbReference type="SUPFAM" id="SSF56300">
    <property type="entry name" value="Metallo-dependent phosphatases"/>
    <property type="match status" value="1"/>
</dbReference>
<dbReference type="PANTHER" id="PTHR33393">
    <property type="entry name" value="POLYGLUTAMINE SYNTHESIS ACCESSORY PROTEIN RV0574C-RELATED"/>
    <property type="match status" value="1"/>
</dbReference>
<comment type="similarity">
    <text evidence="1">Belongs to the CapA family.</text>
</comment>
<feature type="signal peptide" evidence="2">
    <location>
        <begin position="1"/>
        <end position="27"/>
    </location>
</feature>
<evidence type="ECO:0000313" key="5">
    <source>
        <dbReference type="Proteomes" id="UP000198833"/>
    </source>
</evidence>
<reference evidence="4 5" key="1">
    <citation type="submission" date="2016-10" db="EMBL/GenBank/DDBJ databases">
        <authorList>
            <person name="de Groot N.N."/>
        </authorList>
    </citation>
    <scope>NUCLEOTIDE SEQUENCE [LARGE SCALE GENOMIC DNA]</scope>
    <source>
        <strain evidence="4 5">DSM 15695</strain>
    </source>
</reference>
<keyword evidence="2" id="KW-0732">Signal</keyword>